<dbReference type="PROSITE" id="PS01127">
    <property type="entry name" value="EF_TS_2"/>
    <property type="match status" value="1"/>
</dbReference>
<dbReference type="InterPro" id="IPR014039">
    <property type="entry name" value="Transl_elong_EFTs/EF1B_dimer"/>
</dbReference>
<dbReference type="Proteomes" id="UP000054107">
    <property type="component" value="Unassembled WGS sequence"/>
</dbReference>
<dbReference type="SUPFAM" id="SSF54713">
    <property type="entry name" value="Elongation factor Ts (EF-Ts), dimerisation domain"/>
    <property type="match status" value="2"/>
</dbReference>
<keyword evidence="4" id="KW-0496">Mitochondrion</keyword>
<dbReference type="InterPro" id="IPR018101">
    <property type="entry name" value="Transl_elong_Ts_CS"/>
</dbReference>
<dbReference type="GO" id="GO:0070125">
    <property type="term" value="P:mitochondrial translational elongation"/>
    <property type="evidence" value="ECO:0007669"/>
    <property type="project" value="TreeGrafter"/>
</dbReference>
<dbReference type="EMBL" id="LN728865">
    <property type="protein sequence ID" value="CEP13029.1"/>
    <property type="molecule type" value="Genomic_DNA"/>
</dbReference>
<keyword evidence="2 4" id="KW-0251">Elongation factor</keyword>
<dbReference type="Pfam" id="PF00889">
    <property type="entry name" value="EF_TS"/>
    <property type="match status" value="1"/>
</dbReference>
<evidence type="ECO:0000259" key="5">
    <source>
        <dbReference type="Pfam" id="PF00889"/>
    </source>
</evidence>
<gene>
    <name evidence="6" type="primary">PARPA_07052.1 scaffold 25231</name>
    <name evidence="4" type="synonym">TSF1</name>
</gene>
<evidence type="ECO:0000256" key="2">
    <source>
        <dbReference type="ARBA" id="ARBA00022768"/>
    </source>
</evidence>
<keyword evidence="3 4" id="KW-0648">Protein biosynthesis</keyword>
<accession>A0A0B7NDI5</accession>
<proteinExistence type="inferred from homology"/>
<reference evidence="6 7" key="1">
    <citation type="submission" date="2014-09" db="EMBL/GenBank/DDBJ databases">
        <authorList>
            <person name="Ellenberger Sabrina"/>
        </authorList>
    </citation>
    <scope>NUCLEOTIDE SEQUENCE [LARGE SCALE GENOMIC DNA]</scope>
    <source>
        <strain evidence="6 7">CBS 412.66</strain>
    </source>
</reference>
<dbReference type="Gene3D" id="3.30.479.20">
    <property type="entry name" value="Elongation factor Ts, dimerisation domain"/>
    <property type="match status" value="2"/>
</dbReference>
<evidence type="ECO:0000256" key="3">
    <source>
        <dbReference type="ARBA" id="ARBA00022917"/>
    </source>
</evidence>
<evidence type="ECO:0000256" key="1">
    <source>
        <dbReference type="ARBA" id="ARBA00005532"/>
    </source>
</evidence>
<dbReference type="InterPro" id="IPR036402">
    <property type="entry name" value="EF-Ts_dimer_sf"/>
</dbReference>
<dbReference type="GO" id="GO:0003746">
    <property type="term" value="F:translation elongation factor activity"/>
    <property type="evidence" value="ECO:0007669"/>
    <property type="project" value="UniProtKB-UniRule"/>
</dbReference>
<dbReference type="GO" id="GO:0005739">
    <property type="term" value="C:mitochondrion"/>
    <property type="evidence" value="ECO:0007669"/>
    <property type="project" value="UniProtKB-SubCell"/>
</dbReference>
<dbReference type="STRING" id="35722.A0A0B7NDI5"/>
<dbReference type="OrthoDB" id="277235at2759"/>
<feature type="domain" description="Translation elongation factor EFTs/EF1B dimerisation" evidence="5">
    <location>
        <begin position="104"/>
        <end position="280"/>
    </location>
</feature>
<comment type="subcellular location">
    <subcellularLocation>
        <location evidence="4">Mitochondrion</location>
    </subcellularLocation>
</comment>
<dbReference type="PANTHER" id="PTHR11741">
    <property type="entry name" value="ELONGATION FACTOR TS"/>
    <property type="match status" value="1"/>
</dbReference>
<dbReference type="PANTHER" id="PTHR11741:SF0">
    <property type="entry name" value="ELONGATION FACTOR TS, MITOCHONDRIAL"/>
    <property type="match status" value="1"/>
</dbReference>
<keyword evidence="7" id="KW-1185">Reference proteome</keyword>
<organism evidence="6 7">
    <name type="scientific">Parasitella parasitica</name>
    <dbReference type="NCBI Taxonomy" id="35722"/>
    <lineage>
        <taxon>Eukaryota</taxon>
        <taxon>Fungi</taxon>
        <taxon>Fungi incertae sedis</taxon>
        <taxon>Mucoromycota</taxon>
        <taxon>Mucoromycotina</taxon>
        <taxon>Mucoromycetes</taxon>
        <taxon>Mucorales</taxon>
        <taxon>Mucorineae</taxon>
        <taxon>Mucoraceae</taxon>
        <taxon>Parasitella</taxon>
    </lineage>
</organism>
<name>A0A0B7NDI5_9FUNG</name>
<dbReference type="SUPFAM" id="SSF46934">
    <property type="entry name" value="UBA-like"/>
    <property type="match status" value="1"/>
</dbReference>
<evidence type="ECO:0000256" key="4">
    <source>
        <dbReference type="HAMAP-Rule" id="MF_03135"/>
    </source>
</evidence>
<comment type="function">
    <text evidence="4">Associates with the EF-Tu.GDP complex and induces the exchange of GDP to GTP. It remains bound to the aminoacyl-tRNA.EF-Tu.GTP complex up to the GTP hydrolysis stage on the ribosome.</text>
</comment>
<dbReference type="InterPro" id="IPR001816">
    <property type="entry name" value="Transl_elong_EFTs/EF1B"/>
</dbReference>
<dbReference type="Gene3D" id="1.10.8.10">
    <property type="entry name" value="DNA helicase RuvA subunit, C-terminal domain"/>
    <property type="match status" value="1"/>
</dbReference>
<dbReference type="CDD" id="cd14275">
    <property type="entry name" value="UBA_EF-Ts"/>
    <property type="match status" value="1"/>
</dbReference>
<sequence>MSKFNAFRNLRLVLTRSYATEVKPNMKLLKELRKETEVSMSKAKEALVKTNNDYAKALAWLSEDAQISGAKKAQKVAGRTASEGLITTATVQVPVSNGLKSKSTIIELNCETDFVSRNDVFKNLASKIAATSLLMHDGPASASARFIESIPVDTLLNAPLMPHPDDSELSAVEDIGKTVQETIVETIGKLGENISLRRAAIVAEGVSACYIHGGDAHSGKMGGIAVLQPKKVALAELDEASAATLTKTARQIARQVVGFNPTWLNPQDIPQNERQSQSNLEEFEEAQVLNKQKYLLKPELTIADYVQQAADAEIVDFIRWQVGEGIEKKESDFADEVLNAARGGN</sequence>
<dbReference type="AlphaFoldDB" id="A0A0B7NDI5"/>
<evidence type="ECO:0000313" key="6">
    <source>
        <dbReference type="EMBL" id="CEP13029.1"/>
    </source>
</evidence>
<dbReference type="HAMAP" id="MF_00050">
    <property type="entry name" value="EF_Ts"/>
    <property type="match status" value="1"/>
</dbReference>
<evidence type="ECO:0000313" key="7">
    <source>
        <dbReference type="Proteomes" id="UP000054107"/>
    </source>
</evidence>
<dbReference type="InterPro" id="IPR009060">
    <property type="entry name" value="UBA-like_sf"/>
</dbReference>
<comment type="similarity">
    <text evidence="1 4">Belongs to the EF-Ts family.</text>
</comment>
<protein>
    <recommendedName>
        <fullName evidence="4">Elongation factor Ts, mitochondrial</fullName>
        <shortName evidence="4">EF-Ts</shortName>
        <shortName evidence="4">EF-TsMt</shortName>
    </recommendedName>
</protein>